<evidence type="ECO:0000256" key="2">
    <source>
        <dbReference type="ARBA" id="ARBA00011738"/>
    </source>
</evidence>
<feature type="binding site" evidence="11">
    <location>
        <begin position="51"/>
        <end position="54"/>
    </location>
    <ligand>
        <name>IMP</name>
        <dbReference type="ChEBI" id="CHEBI:58053"/>
    </ligand>
</feature>
<dbReference type="RefSeq" id="XP_013024892.1">
    <property type="nucleotide sequence ID" value="XM_013169438.1"/>
</dbReference>
<feature type="binding site" evidence="11">
    <location>
        <position position="156"/>
    </location>
    <ligand>
        <name>IMP</name>
        <dbReference type="ChEBI" id="CHEBI:58053"/>
        <note>ligand shared between dimeric partners</note>
    </ligand>
</feature>
<evidence type="ECO:0000256" key="9">
    <source>
        <dbReference type="ARBA" id="ARBA00023134"/>
    </source>
</evidence>
<dbReference type="FunFam" id="3.90.170.10:FF:000001">
    <property type="entry name" value="Adenylosuccinate synthetase"/>
    <property type="match status" value="1"/>
</dbReference>
<dbReference type="OrthoDB" id="10265645at2759"/>
<dbReference type="HAMAP" id="MF_00011">
    <property type="entry name" value="Adenylosucc_synth"/>
    <property type="match status" value="1"/>
</dbReference>
<dbReference type="InterPro" id="IPR042110">
    <property type="entry name" value="Adenylosuccinate_synth_dom2"/>
</dbReference>
<feature type="active site" description="Proton acceptor" evidence="11">
    <location>
        <position position="26"/>
    </location>
</feature>
<dbReference type="OMA" id="FHHAKPI"/>
<feature type="binding site" evidence="11">
    <location>
        <position position="26"/>
    </location>
    <ligand>
        <name>Mg(2+)</name>
        <dbReference type="ChEBI" id="CHEBI:18420"/>
    </ligand>
</feature>
<dbReference type="PANTHER" id="PTHR11846:SF0">
    <property type="entry name" value="ADENYLOSUCCINATE SYNTHETASE"/>
    <property type="match status" value="1"/>
</dbReference>
<dbReference type="EMBL" id="KE546993">
    <property type="protein sequence ID" value="EPY50408.1"/>
    <property type="molecule type" value="Genomic_DNA"/>
</dbReference>
<evidence type="ECO:0000256" key="5">
    <source>
        <dbReference type="ARBA" id="ARBA00022723"/>
    </source>
</evidence>
<dbReference type="NCBIfam" id="TIGR00184">
    <property type="entry name" value="purA"/>
    <property type="match status" value="1"/>
</dbReference>
<organism evidence="14 15">
    <name type="scientific">Schizosaccharomyces cryophilus (strain OY26 / ATCC MYA-4695 / CBS 11777 / NBRC 106824 / NRRL Y48691)</name>
    <name type="common">Fission yeast</name>
    <dbReference type="NCBI Taxonomy" id="653667"/>
    <lineage>
        <taxon>Eukaryota</taxon>
        <taxon>Fungi</taxon>
        <taxon>Dikarya</taxon>
        <taxon>Ascomycota</taxon>
        <taxon>Taphrinomycotina</taxon>
        <taxon>Schizosaccharomycetes</taxon>
        <taxon>Schizosaccharomycetales</taxon>
        <taxon>Schizosaccharomycetaceae</taxon>
        <taxon>Schizosaccharomyces</taxon>
    </lineage>
</organism>
<comment type="cofactor">
    <cofactor evidence="11">
        <name>Mg(2+)</name>
        <dbReference type="ChEBI" id="CHEBI:18420"/>
    </cofactor>
    <text evidence="11">Binds 1 Mg(2+) ion per subunit.</text>
</comment>
<dbReference type="InterPro" id="IPR027417">
    <property type="entry name" value="P-loop_NTPase"/>
</dbReference>
<evidence type="ECO:0000313" key="14">
    <source>
        <dbReference type="EMBL" id="EPY50408.1"/>
    </source>
</evidence>
<evidence type="ECO:0000256" key="12">
    <source>
        <dbReference type="PROSITE-ProRule" id="PRU10134"/>
    </source>
</evidence>
<dbReference type="HOGENOM" id="CLU_029848_3_2_1"/>
<dbReference type="InterPro" id="IPR033128">
    <property type="entry name" value="Adenylosuccin_syn_Lys_AS"/>
</dbReference>
<comment type="function">
    <text evidence="1">Plays an important role in the de novo pathway and in the salvage pathway of purine nucleotide biosynthesis. Catalyzes the first committed step in the biosynthesis of AMP from IMP.</text>
</comment>
<evidence type="ECO:0000256" key="13">
    <source>
        <dbReference type="RuleBase" id="RU000520"/>
    </source>
</evidence>
<keyword evidence="8 11" id="KW-0460">Magnesium</keyword>
<dbReference type="Gene3D" id="3.90.170.10">
    <property type="entry name" value="Adenylosuccinate Synthetase, subunit A, domain 3"/>
    <property type="match status" value="1"/>
</dbReference>
<feature type="binding site" evidence="11">
    <location>
        <position position="248"/>
    </location>
    <ligand>
        <name>IMP</name>
        <dbReference type="ChEBI" id="CHEBI:58053"/>
    </ligand>
</feature>
<dbReference type="InterPro" id="IPR001114">
    <property type="entry name" value="Adenylosuccinate_synthetase"/>
</dbReference>
<dbReference type="GO" id="GO:0046040">
    <property type="term" value="P:IMP metabolic process"/>
    <property type="evidence" value="ECO:0007669"/>
    <property type="project" value="TreeGrafter"/>
</dbReference>
<evidence type="ECO:0000256" key="7">
    <source>
        <dbReference type="ARBA" id="ARBA00022755"/>
    </source>
</evidence>
<feature type="binding site" evidence="11">
    <location>
        <position position="233"/>
    </location>
    <ligand>
        <name>IMP</name>
        <dbReference type="ChEBI" id="CHEBI:58053"/>
    </ligand>
</feature>
<feature type="binding site" evidence="11">
    <location>
        <begin position="25"/>
        <end position="31"/>
    </location>
    <ligand>
        <name>GTP</name>
        <dbReference type="ChEBI" id="CHEBI:37565"/>
    </ligand>
</feature>
<dbReference type="GO" id="GO:0004019">
    <property type="term" value="F:adenylosuccinate synthase activity"/>
    <property type="evidence" value="ECO:0007669"/>
    <property type="project" value="UniProtKB-UniRule"/>
</dbReference>
<comment type="similarity">
    <text evidence="11 13">Belongs to the adenylosuccinate synthetase family.</text>
</comment>
<dbReference type="Gene3D" id="1.10.300.10">
    <property type="entry name" value="Adenylosuccinate Synthetase, subunit A, domain 2"/>
    <property type="match status" value="1"/>
</dbReference>
<dbReference type="Pfam" id="PF00709">
    <property type="entry name" value="Adenylsucc_synt"/>
    <property type="match status" value="1"/>
</dbReference>
<keyword evidence="3 11" id="KW-0963">Cytoplasm</keyword>
<feature type="binding site" evidence="11">
    <location>
        <begin position="308"/>
        <end position="314"/>
    </location>
    <ligand>
        <name>substrate</name>
    </ligand>
</feature>
<feature type="binding site" evidence="11">
    <location>
        <begin position="422"/>
        <end position="424"/>
    </location>
    <ligand>
        <name>GTP</name>
        <dbReference type="ChEBI" id="CHEBI:37565"/>
    </ligand>
</feature>
<comment type="function">
    <text evidence="11">Plays an important role in the de novo pathway and in the salvage pathway of purine nucleotide biosynthesis. Catalyzes the first commited step in the biosynthesis of AMP from IMP.</text>
</comment>
<dbReference type="SMART" id="SM00788">
    <property type="entry name" value="Adenylsucc_synt"/>
    <property type="match status" value="1"/>
</dbReference>
<comment type="catalytic activity">
    <reaction evidence="10 11 13">
        <text>IMP + L-aspartate + GTP = N(6)-(1,2-dicarboxyethyl)-AMP + GDP + phosphate + 2 H(+)</text>
        <dbReference type="Rhea" id="RHEA:15753"/>
        <dbReference type="ChEBI" id="CHEBI:15378"/>
        <dbReference type="ChEBI" id="CHEBI:29991"/>
        <dbReference type="ChEBI" id="CHEBI:37565"/>
        <dbReference type="ChEBI" id="CHEBI:43474"/>
        <dbReference type="ChEBI" id="CHEBI:57567"/>
        <dbReference type="ChEBI" id="CHEBI:58053"/>
        <dbReference type="ChEBI" id="CHEBI:58189"/>
        <dbReference type="EC" id="6.3.4.4"/>
    </reaction>
</comment>
<feature type="binding site" evidence="11">
    <location>
        <position position="312"/>
    </location>
    <ligand>
        <name>IMP</name>
        <dbReference type="ChEBI" id="CHEBI:58053"/>
    </ligand>
</feature>
<evidence type="ECO:0000256" key="8">
    <source>
        <dbReference type="ARBA" id="ARBA00022842"/>
    </source>
</evidence>
<name>S9VR48_SCHCR</name>
<keyword evidence="7 11" id="KW-0658">Purine biosynthesis</keyword>
<evidence type="ECO:0000313" key="15">
    <source>
        <dbReference type="Proteomes" id="UP000015464"/>
    </source>
</evidence>
<dbReference type="PANTHER" id="PTHR11846">
    <property type="entry name" value="ADENYLOSUCCINATE SYNTHETASE"/>
    <property type="match status" value="1"/>
</dbReference>
<feature type="binding site" evidence="11">
    <location>
        <begin position="53"/>
        <end position="55"/>
    </location>
    <ligand>
        <name>GTP</name>
        <dbReference type="ChEBI" id="CHEBI:37565"/>
    </ligand>
</feature>
<evidence type="ECO:0000256" key="4">
    <source>
        <dbReference type="ARBA" id="ARBA00022598"/>
    </source>
</evidence>
<feature type="binding site" evidence="11">
    <location>
        <position position="314"/>
    </location>
    <ligand>
        <name>GTP</name>
        <dbReference type="ChEBI" id="CHEBI:37565"/>
    </ligand>
</feature>
<keyword evidence="6 11" id="KW-0547">Nucleotide-binding</keyword>
<dbReference type="GO" id="GO:0005737">
    <property type="term" value="C:cytoplasm"/>
    <property type="evidence" value="ECO:0007669"/>
    <property type="project" value="UniProtKB-SubCell"/>
</dbReference>
<comment type="subunit">
    <text evidence="2 11">Homodimer.</text>
</comment>
<dbReference type="FunFam" id="1.10.300.10:FF:000002">
    <property type="entry name" value="Adenylosuccinate synthetase, chloroplastic"/>
    <property type="match status" value="1"/>
</dbReference>
<dbReference type="Gene3D" id="3.40.440.10">
    <property type="entry name" value="Adenylosuccinate Synthetase, subunit A, domain 1"/>
    <property type="match status" value="1"/>
</dbReference>
<dbReference type="UniPathway" id="UPA00075">
    <property type="reaction ID" value="UER00335"/>
</dbReference>
<dbReference type="NCBIfam" id="NF002223">
    <property type="entry name" value="PRK01117.1"/>
    <property type="match status" value="1"/>
</dbReference>
<feature type="binding site" evidence="11">
    <location>
        <begin position="26"/>
        <end position="29"/>
    </location>
    <ligand>
        <name>IMP</name>
        <dbReference type="ChEBI" id="CHEBI:58053"/>
    </ligand>
</feature>
<dbReference type="GeneID" id="25035497"/>
<dbReference type="SUPFAM" id="SSF52540">
    <property type="entry name" value="P-loop containing nucleoside triphosphate hydrolases"/>
    <property type="match status" value="1"/>
</dbReference>
<dbReference type="GO" id="GO:0044208">
    <property type="term" value="P:'de novo' AMP biosynthetic process"/>
    <property type="evidence" value="ECO:0007669"/>
    <property type="project" value="UniProtKB-UniRule"/>
</dbReference>
<dbReference type="InterPro" id="IPR042109">
    <property type="entry name" value="Adenylosuccinate_synth_dom1"/>
</dbReference>
<dbReference type="Proteomes" id="UP000015464">
    <property type="component" value="Unassembled WGS sequence"/>
</dbReference>
<evidence type="ECO:0000256" key="3">
    <source>
        <dbReference type="ARBA" id="ARBA00022490"/>
    </source>
</evidence>
<keyword evidence="5 11" id="KW-0479">Metal-binding</keyword>
<evidence type="ECO:0000256" key="11">
    <source>
        <dbReference type="HAMAP-Rule" id="MF_03125"/>
    </source>
</evidence>
<comment type="pathway">
    <text evidence="11 13">Purine metabolism; AMP biosynthesis via de novo pathway; AMP from IMP: step 1/2.</text>
</comment>
<keyword evidence="9 11" id="KW-0342">GTP-binding</keyword>
<dbReference type="eggNOG" id="KOG1355">
    <property type="taxonomic scope" value="Eukaryota"/>
</dbReference>
<feature type="binding site" evidence="11">
    <location>
        <begin position="340"/>
        <end position="342"/>
    </location>
    <ligand>
        <name>GTP</name>
        <dbReference type="ChEBI" id="CHEBI:37565"/>
    </ligand>
</feature>
<evidence type="ECO:0000256" key="10">
    <source>
        <dbReference type="ARBA" id="ARBA00050432"/>
    </source>
</evidence>
<dbReference type="PROSITE" id="PS00513">
    <property type="entry name" value="ADENYLOSUCCIN_SYN_2"/>
    <property type="match status" value="1"/>
</dbReference>
<comment type="function">
    <text evidence="13">Plays an important role in the de novo pathway of purine nucleotide biosynthesis.</text>
</comment>
<dbReference type="InterPro" id="IPR042111">
    <property type="entry name" value="Adenylosuccinate_synth_dom3"/>
</dbReference>
<keyword evidence="15" id="KW-1185">Reference proteome</keyword>
<sequence length="434" mass="47898">MALVTETGVNVSDEGITVVLGSQWGDEGKGKLVDILCDSVDVCARCQGGNNAGHTIKVNDQTYDFHILPSGLVNPKCVNLIGTGVVVYLPAFFDELEDLEKKGLDSTNRIFMSDRAQLVFDFHQRADALNEAELGKQSIGTTGKGIGPAYSTKATRSGIRVHHLYHWDEFEARYRKNVSDLKKRYGAFEYDIEGELARYKELAEKLKPYVVDSVTFMHNALKQRKRILVEGANALMLDLDFGTYPFVTSSNTTVGGVCTGLGVPPQRVASSIGVTKAYTTRVGAGPFPTEQLNEIGEHLQSVGREYGVTTGRKRRCGWLDLVVVKYSAMINGYTSLNLTKLDILDALPEVKIAVAYVIDGKRYETFPADLSSLENAEIIYETLPGWQTSTVGITRWDQMPENAKKYIQFIEDFIGVPIGFIGVGPGRNEMLIKE</sequence>
<feature type="active site" evidence="12">
    <location>
        <position position="153"/>
    </location>
</feature>
<reference evidence="14 15" key="1">
    <citation type="journal article" date="2011" name="Science">
        <title>Comparative functional genomics of the fission yeasts.</title>
        <authorList>
            <person name="Rhind N."/>
            <person name="Chen Z."/>
            <person name="Yassour M."/>
            <person name="Thompson D.A."/>
            <person name="Haas B.J."/>
            <person name="Habib N."/>
            <person name="Wapinski I."/>
            <person name="Roy S."/>
            <person name="Lin M.F."/>
            <person name="Heiman D.I."/>
            <person name="Young S.K."/>
            <person name="Furuya K."/>
            <person name="Guo Y."/>
            <person name="Pidoux A."/>
            <person name="Chen H.M."/>
            <person name="Robbertse B."/>
            <person name="Goldberg J.M."/>
            <person name="Aoki K."/>
            <person name="Bayne E.H."/>
            <person name="Berlin A.M."/>
            <person name="Desjardins C.A."/>
            <person name="Dobbs E."/>
            <person name="Dukaj L."/>
            <person name="Fan L."/>
            <person name="FitzGerald M.G."/>
            <person name="French C."/>
            <person name="Gujja S."/>
            <person name="Hansen K."/>
            <person name="Keifenheim D."/>
            <person name="Levin J.Z."/>
            <person name="Mosher R.A."/>
            <person name="Mueller C.A."/>
            <person name="Pfiffner J."/>
            <person name="Priest M."/>
            <person name="Russ C."/>
            <person name="Smialowska A."/>
            <person name="Swoboda P."/>
            <person name="Sykes S.M."/>
            <person name="Vaughn M."/>
            <person name="Vengrova S."/>
            <person name="Yoder R."/>
            <person name="Zeng Q."/>
            <person name="Allshire R."/>
            <person name="Baulcombe D."/>
            <person name="Birren B.W."/>
            <person name="Brown W."/>
            <person name="Ekwall K."/>
            <person name="Kellis M."/>
            <person name="Leatherwood J."/>
            <person name="Levin H."/>
            <person name="Margalit H."/>
            <person name="Martienssen R."/>
            <person name="Nieduszynski C.A."/>
            <person name="Spatafora J.W."/>
            <person name="Friedman N."/>
            <person name="Dalgaard J.Z."/>
            <person name="Baumann P."/>
            <person name="Niki H."/>
            <person name="Regev A."/>
            <person name="Nusbaum C."/>
        </authorList>
    </citation>
    <scope>NUCLEOTIDE SEQUENCE [LARGE SCALE GENOMIC DNA]</scope>
    <source>
        <strain evidence="15">OY26 / ATCC MYA-4695 / CBS 11777 / NBRC 106824 / NRRL Y48691</strain>
    </source>
</reference>
<dbReference type="GO" id="GO:0005525">
    <property type="term" value="F:GTP binding"/>
    <property type="evidence" value="ECO:0007669"/>
    <property type="project" value="UniProtKB-UniRule"/>
</dbReference>
<protein>
    <recommendedName>
        <fullName evidence="11 13">Adenylosuccinate synthetase</fullName>
        <shortName evidence="11">AMPSase</shortName>
        <shortName evidence="11">AdSS</shortName>
        <ecNumber evidence="11 13">6.3.4.4</ecNumber>
    </recommendedName>
    <alternativeName>
        <fullName evidence="11">IMP--aspartate ligase</fullName>
    </alternativeName>
</protein>
<dbReference type="STRING" id="653667.S9VR48"/>
<dbReference type="GO" id="GO:0071276">
    <property type="term" value="P:cellular response to cadmium ion"/>
    <property type="evidence" value="ECO:0007669"/>
    <property type="project" value="EnsemblFungi"/>
</dbReference>
<feature type="binding site" evidence="11">
    <location>
        <position position="53"/>
    </location>
    <ligand>
        <name>Mg(2+)</name>
        <dbReference type="ChEBI" id="CHEBI:18420"/>
    </ligand>
</feature>
<dbReference type="AlphaFoldDB" id="S9VR48"/>
<evidence type="ECO:0000256" key="1">
    <source>
        <dbReference type="ARBA" id="ARBA00003779"/>
    </source>
</evidence>
<feature type="active site" description="Proton donor" evidence="11">
    <location>
        <position position="54"/>
    </location>
</feature>
<accession>S9VR48</accession>
<keyword evidence="4 11" id="KW-0436">Ligase</keyword>
<feature type="binding site" evidence="11">
    <location>
        <position position="142"/>
    </location>
    <ligand>
        <name>IMP</name>
        <dbReference type="ChEBI" id="CHEBI:58053"/>
    </ligand>
</feature>
<dbReference type="EC" id="6.3.4.4" evidence="11 13"/>
<dbReference type="CDD" id="cd03108">
    <property type="entry name" value="AdSS"/>
    <property type="match status" value="1"/>
</dbReference>
<comment type="subcellular location">
    <subcellularLocation>
        <location evidence="11">Cytoplasm</location>
    </subcellularLocation>
</comment>
<dbReference type="GO" id="GO:0000287">
    <property type="term" value="F:magnesium ion binding"/>
    <property type="evidence" value="ECO:0007669"/>
    <property type="project" value="UniProtKB-UniRule"/>
</dbReference>
<dbReference type="GO" id="GO:0019002">
    <property type="term" value="F:GMP binding"/>
    <property type="evidence" value="ECO:0007669"/>
    <property type="project" value="EnsemblFungi"/>
</dbReference>
<proteinExistence type="inferred from homology"/>
<dbReference type="InterPro" id="IPR018220">
    <property type="entry name" value="Adenylosuccin_syn_GTP-bd"/>
</dbReference>
<dbReference type="GO" id="GO:0016208">
    <property type="term" value="F:AMP binding"/>
    <property type="evidence" value="ECO:0007669"/>
    <property type="project" value="EnsemblFungi"/>
</dbReference>
<gene>
    <name evidence="14" type="ORF">SPOG_01166</name>
</gene>
<evidence type="ECO:0000256" key="6">
    <source>
        <dbReference type="ARBA" id="ARBA00022741"/>
    </source>
</evidence>
<dbReference type="PROSITE" id="PS01266">
    <property type="entry name" value="ADENYLOSUCCIN_SYN_1"/>
    <property type="match status" value="1"/>
</dbReference>